<evidence type="ECO:0000256" key="1">
    <source>
        <dbReference type="SAM" id="MobiDB-lite"/>
    </source>
</evidence>
<keyword evidence="4" id="KW-1185">Reference proteome</keyword>
<dbReference type="SMART" id="SM00449">
    <property type="entry name" value="SPRY"/>
    <property type="match status" value="1"/>
</dbReference>
<dbReference type="InterPro" id="IPR013320">
    <property type="entry name" value="ConA-like_dom_sf"/>
</dbReference>
<feature type="compositionally biased region" description="Polar residues" evidence="1">
    <location>
        <begin position="157"/>
        <end position="166"/>
    </location>
</feature>
<dbReference type="Proteomes" id="UP000242875">
    <property type="component" value="Unassembled WGS sequence"/>
</dbReference>
<dbReference type="InterPro" id="IPR043136">
    <property type="entry name" value="B30.2/SPRY_sf"/>
</dbReference>
<organism evidence="3 4">
    <name type="scientific">Bifiguratus adelaidae</name>
    <dbReference type="NCBI Taxonomy" id="1938954"/>
    <lineage>
        <taxon>Eukaryota</taxon>
        <taxon>Fungi</taxon>
        <taxon>Fungi incertae sedis</taxon>
        <taxon>Mucoromycota</taxon>
        <taxon>Mucoromycotina</taxon>
        <taxon>Endogonomycetes</taxon>
        <taxon>Endogonales</taxon>
        <taxon>Endogonales incertae sedis</taxon>
        <taxon>Bifiguratus</taxon>
    </lineage>
</organism>
<dbReference type="InterPro" id="IPR050618">
    <property type="entry name" value="Ubq-SigPath_Reg"/>
</dbReference>
<gene>
    <name evidence="3" type="ORF">BZG36_01986</name>
</gene>
<reference evidence="3 4" key="1">
    <citation type="journal article" date="2017" name="Mycologia">
        <title>Bifiguratus adelaidae, gen. et sp. nov., a new member of Mucoromycotina in endophytic and soil-dwelling habitats.</title>
        <authorList>
            <person name="Torres-Cruz T.J."/>
            <person name="Billingsley Tobias T.L."/>
            <person name="Almatruk M."/>
            <person name="Hesse C."/>
            <person name="Kuske C.R."/>
            <person name="Desiro A."/>
            <person name="Benucci G.M."/>
            <person name="Bonito G."/>
            <person name="Stajich J.E."/>
            <person name="Dunlap C."/>
            <person name="Arnold A.E."/>
            <person name="Porras-Alfaro A."/>
        </authorList>
    </citation>
    <scope>NUCLEOTIDE SEQUENCE [LARGE SCALE GENOMIC DNA]</scope>
    <source>
        <strain evidence="3 4">AZ0501</strain>
    </source>
</reference>
<dbReference type="InterPro" id="IPR003877">
    <property type="entry name" value="SPRY_dom"/>
</dbReference>
<comment type="caution">
    <text evidence="3">The sequence shown here is derived from an EMBL/GenBank/DDBJ whole genome shotgun (WGS) entry which is preliminary data.</text>
</comment>
<feature type="region of interest" description="Disordered" evidence="1">
    <location>
        <begin position="133"/>
        <end position="199"/>
    </location>
</feature>
<dbReference type="PROSITE" id="PS50188">
    <property type="entry name" value="B302_SPRY"/>
    <property type="match status" value="1"/>
</dbReference>
<sequence>MQTLDDTPPAYYETPEAFHHKLASEDLYVAAEALTEQYLPLSDKAPSREACAWLHAKGIFAYGMDPAQQDKGVVAVKNQGRLVEFWPKLRRRHGLFGRLSQHDNQRIHSEGMDRCIQCVLPFIGLQQLSRLASGPRPGDANYHPPSAPTYPPLSDAKSGSLSTNEPPSYDDVPQHTNPQFPPPPPPQSPRQYYPPPPMALSPMQHPGTGVHYFEITIPHRSFDFEYPVVIGIGLTTRPYPLFRQPGWNKYSIGWHSDDGRVYINDPGDGMAFGPVWGVDSQRAQTVVGCGIVLGQDIEEGAERIFFTLNGQWVGSLPLYTFFPSGLPKFWFPTVGADGPVDVQVNFGTEGFAWHFHSAEGESFRPLFSGHVTH</sequence>
<dbReference type="Gene3D" id="2.60.120.920">
    <property type="match status" value="1"/>
</dbReference>
<accession>A0A261Y449</accession>
<dbReference type="EMBL" id="MVBO01000016">
    <property type="protein sequence ID" value="OZJ05406.1"/>
    <property type="molecule type" value="Genomic_DNA"/>
</dbReference>
<dbReference type="SUPFAM" id="SSF49899">
    <property type="entry name" value="Concanavalin A-like lectins/glucanases"/>
    <property type="match status" value="1"/>
</dbReference>
<evidence type="ECO:0000313" key="3">
    <source>
        <dbReference type="EMBL" id="OZJ05406.1"/>
    </source>
</evidence>
<evidence type="ECO:0000259" key="2">
    <source>
        <dbReference type="PROSITE" id="PS50188"/>
    </source>
</evidence>
<feature type="compositionally biased region" description="Pro residues" evidence="1">
    <location>
        <begin position="179"/>
        <end position="199"/>
    </location>
</feature>
<name>A0A261Y449_9FUNG</name>
<dbReference type="OrthoDB" id="258495at2759"/>
<dbReference type="PANTHER" id="PTHR12864">
    <property type="entry name" value="RAN BINDING PROTEIN 9-RELATED"/>
    <property type="match status" value="1"/>
</dbReference>
<dbReference type="Pfam" id="PF00622">
    <property type="entry name" value="SPRY"/>
    <property type="match status" value="1"/>
</dbReference>
<protein>
    <recommendedName>
        <fullName evidence="2">B30.2/SPRY domain-containing protein</fullName>
    </recommendedName>
</protein>
<evidence type="ECO:0000313" key="4">
    <source>
        <dbReference type="Proteomes" id="UP000242875"/>
    </source>
</evidence>
<feature type="domain" description="B30.2/SPRY" evidence="2">
    <location>
        <begin position="128"/>
        <end position="351"/>
    </location>
</feature>
<proteinExistence type="predicted"/>
<dbReference type="AlphaFoldDB" id="A0A261Y449"/>
<dbReference type="InterPro" id="IPR001870">
    <property type="entry name" value="B30.2/SPRY"/>
</dbReference>